<dbReference type="InterPro" id="IPR013785">
    <property type="entry name" value="Aldolase_TIM"/>
</dbReference>
<dbReference type="PANTHER" id="PTHR22893">
    <property type="entry name" value="NADH OXIDOREDUCTASE-RELATED"/>
    <property type="match status" value="1"/>
</dbReference>
<gene>
    <name evidence="5" type="ORF">MA20_12270</name>
</gene>
<evidence type="ECO:0000256" key="1">
    <source>
        <dbReference type="ARBA" id="ARBA00001917"/>
    </source>
</evidence>
<name>A0A0A3Y2M0_BRAJP</name>
<dbReference type="Gene3D" id="3.20.20.70">
    <property type="entry name" value="Aldolase class I"/>
    <property type="match status" value="1"/>
</dbReference>
<protein>
    <submittedName>
        <fullName evidence="5">1,2-oxophytodienoate reductase</fullName>
    </submittedName>
</protein>
<dbReference type="CDD" id="cd02933">
    <property type="entry name" value="OYE_like_FMN"/>
    <property type="match status" value="1"/>
</dbReference>
<keyword evidence="3" id="KW-0560">Oxidoreductase</keyword>
<evidence type="ECO:0000256" key="3">
    <source>
        <dbReference type="ARBA" id="ARBA00023002"/>
    </source>
</evidence>
<dbReference type="GO" id="GO:0010181">
    <property type="term" value="F:FMN binding"/>
    <property type="evidence" value="ECO:0007669"/>
    <property type="project" value="InterPro"/>
</dbReference>
<sequence length="392" mass="43064">MTDLFESQLLGGTVPLRNRIVMPPMTRTRTSDGVLPTDGDLPNALMATYYGQRASAGLIIAEATDVDQSSHGYARTPGIHSEAQMQGWRLVTDEVHRRGGAIFQQLWHVGRMAHSSMLPNGQAPVGATEQRAEGSSVFAHGPDGRLGYMPTETPRPLSTDEVSAMVDTFAKAAANARKVGFDGVELHAANGYLFEQFMNSVLNTRTDRYGGGSMEDRTRLLMEVVEAVVDKFGPGRVGVRLSPFGKYGSMPTDPLVEETFLYLAEQLGRRGVAYIHLLYELMPDGNMETAEFRPRYLDHALLAKARAVFPGAFIWCGGFNDRERAQASLDTGLVDLIAFGRPYIANPDLVERLKHGWPLAVADRSTYYTRRGEAGYTDFPAYRSVALHAVAD</sequence>
<evidence type="ECO:0000313" key="5">
    <source>
        <dbReference type="EMBL" id="KGT79616.1"/>
    </source>
</evidence>
<dbReference type="PANTHER" id="PTHR22893:SF91">
    <property type="entry name" value="NADPH DEHYDROGENASE 2-RELATED"/>
    <property type="match status" value="1"/>
</dbReference>
<dbReference type="SUPFAM" id="SSF51395">
    <property type="entry name" value="FMN-linked oxidoreductases"/>
    <property type="match status" value="1"/>
</dbReference>
<reference evidence="5 6" key="1">
    <citation type="submission" date="2014-09" db="EMBL/GenBank/DDBJ databases">
        <title>Draft genome of Bradyrhizobium japonicum Is-34.</title>
        <authorList>
            <person name="Tsurumaru H."/>
            <person name="Yamakawa T."/>
            <person name="Hashimoto S."/>
            <person name="Okizaki K."/>
            <person name="Kanesaki Y."/>
            <person name="Yoshikawa H."/>
            <person name="Yajima S."/>
        </authorList>
    </citation>
    <scope>NUCLEOTIDE SEQUENCE [LARGE SCALE GENOMIC DNA]</scope>
    <source>
        <strain evidence="5 6">Is-34</strain>
    </source>
</reference>
<organism evidence="5 6">
    <name type="scientific">Bradyrhizobium japonicum</name>
    <dbReference type="NCBI Taxonomy" id="375"/>
    <lineage>
        <taxon>Bacteria</taxon>
        <taxon>Pseudomonadati</taxon>
        <taxon>Pseudomonadota</taxon>
        <taxon>Alphaproteobacteria</taxon>
        <taxon>Hyphomicrobiales</taxon>
        <taxon>Nitrobacteraceae</taxon>
        <taxon>Bradyrhizobium</taxon>
    </lineage>
</organism>
<dbReference type="Pfam" id="PF00724">
    <property type="entry name" value="Oxidored_FMN"/>
    <property type="match status" value="1"/>
</dbReference>
<dbReference type="GO" id="GO:0016628">
    <property type="term" value="F:oxidoreductase activity, acting on the CH-CH group of donors, NAD or NADP as acceptor"/>
    <property type="evidence" value="ECO:0007669"/>
    <property type="project" value="UniProtKB-ARBA"/>
</dbReference>
<accession>A0A0A3Y2M0</accession>
<proteinExistence type="inferred from homology"/>
<dbReference type="RefSeq" id="WP_028160817.1">
    <property type="nucleotide sequence ID" value="NZ_JANUDC010000001.1"/>
</dbReference>
<evidence type="ECO:0000313" key="6">
    <source>
        <dbReference type="Proteomes" id="UP000030377"/>
    </source>
</evidence>
<comment type="similarity">
    <text evidence="2">Belongs to the NADH:flavin oxidoreductase/NADH oxidase family.</text>
</comment>
<feature type="domain" description="NADH:flavin oxidoreductase/NADH oxidase N-terminal" evidence="4">
    <location>
        <begin position="12"/>
        <end position="358"/>
    </location>
</feature>
<comment type="caution">
    <text evidence="5">The sequence shown here is derived from an EMBL/GenBank/DDBJ whole genome shotgun (WGS) entry which is preliminary data.</text>
</comment>
<dbReference type="InterPro" id="IPR045247">
    <property type="entry name" value="Oye-like"/>
</dbReference>
<evidence type="ECO:0000259" key="4">
    <source>
        <dbReference type="Pfam" id="PF00724"/>
    </source>
</evidence>
<dbReference type="Proteomes" id="UP000030377">
    <property type="component" value="Unassembled WGS sequence"/>
</dbReference>
<dbReference type="AlphaFoldDB" id="A0A0A3Y2M0"/>
<dbReference type="FunFam" id="3.20.20.70:FF:000059">
    <property type="entry name" value="N-ethylmaleimide reductase, FMN-linked"/>
    <property type="match status" value="1"/>
</dbReference>
<dbReference type="EMBL" id="JRPN01000010">
    <property type="protein sequence ID" value="KGT79616.1"/>
    <property type="molecule type" value="Genomic_DNA"/>
</dbReference>
<comment type="cofactor">
    <cofactor evidence="1">
        <name>FMN</name>
        <dbReference type="ChEBI" id="CHEBI:58210"/>
    </cofactor>
</comment>
<dbReference type="InterPro" id="IPR001155">
    <property type="entry name" value="OxRdtase_FMN_N"/>
</dbReference>
<evidence type="ECO:0000256" key="2">
    <source>
        <dbReference type="ARBA" id="ARBA00005979"/>
    </source>
</evidence>
<dbReference type="GO" id="GO:0005829">
    <property type="term" value="C:cytosol"/>
    <property type="evidence" value="ECO:0007669"/>
    <property type="project" value="UniProtKB-ARBA"/>
</dbReference>